<organism evidence="2 3">
    <name type="scientific">Nostoc edaphicum CCNP1411</name>
    <dbReference type="NCBI Taxonomy" id="1472755"/>
    <lineage>
        <taxon>Bacteria</taxon>
        <taxon>Bacillati</taxon>
        <taxon>Cyanobacteriota</taxon>
        <taxon>Cyanophyceae</taxon>
        <taxon>Nostocales</taxon>
        <taxon>Nostocaceae</taxon>
        <taxon>Nostoc</taxon>
    </lineage>
</organism>
<sequence length="116" mass="13036">MWQPDPQELLIFFIVIILSCFLGGAIAGIATLMITSKRNFYIEIFRLLIGAIAGYEAVVIFFIFNLEDKNPNKILKFIISAHENLTGFGFLIPSMLGVIGASIAIFTMRKVFSWRS</sequence>
<keyword evidence="1" id="KW-0472">Membrane</keyword>
<dbReference type="AlphaFoldDB" id="A0A7D7LB71"/>
<keyword evidence="1" id="KW-0812">Transmembrane</keyword>
<evidence type="ECO:0000313" key="3">
    <source>
        <dbReference type="Proteomes" id="UP000514713"/>
    </source>
</evidence>
<accession>A0A7D7LB71</accession>
<feature type="transmembrane region" description="Helical" evidence="1">
    <location>
        <begin position="44"/>
        <end position="65"/>
    </location>
</feature>
<protein>
    <submittedName>
        <fullName evidence="2">Uncharacterized protein</fullName>
    </submittedName>
</protein>
<evidence type="ECO:0000313" key="2">
    <source>
        <dbReference type="EMBL" id="QMS87029.1"/>
    </source>
</evidence>
<feature type="transmembrane region" description="Helical" evidence="1">
    <location>
        <begin position="12"/>
        <end position="32"/>
    </location>
</feature>
<dbReference type="RefSeq" id="WP_181930399.1">
    <property type="nucleotide sequence ID" value="NZ_CP054698.1"/>
</dbReference>
<gene>
    <name evidence="2" type="ORF">HUN01_05360</name>
</gene>
<reference evidence="3" key="1">
    <citation type="submission" date="2020-06" db="EMBL/GenBank/DDBJ databases">
        <title>Nostoc edaphicum CCNP1411 genome.</title>
        <authorList>
            <person name="Fidor A."/>
            <person name="Grabski M."/>
            <person name="Gawor J."/>
            <person name="Gromadka R."/>
            <person name="Wegrzyn G."/>
            <person name="Mazur-Marzec H."/>
        </authorList>
    </citation>
    <scope>NUCLEOTIDE SEQUENCE [LARGE SCALE GENOMIC DNA]</scope>
    <source>
        <strain evidence="3">CCNP1411</strain>
    </source>
</reference>
<keyword evidence="3" id="KW-1185">Reference proteome</keyword>
<keyword evidence="1" id="KW-1133">Transmembrane helix</keyword>
<dbReference type="Proteomes" id="UP000514713">
    <property type="component" value="Chromosome"/>
</dbReference>
<proteinExistence type="predicted"/>
<evidence type="ECO:0000256" key="1">
    <source>
        <dbReference type="SAM" id="Phobius"/>
    </source>
</evidence>
<dbReference type="EMBL" id="CP054698">
    <property type="protein sequence ID" value="QMS87029.1"/>
    <property type="molecule type" value="Genomic_DNA"/>
</dbReference>
<dbReference type="KEGG" id="ned:HUN01_05360"/>
<name>A0A7D7LB71_9NOSO</name>
<feature type="transmembrane region" description="Helical" evidence="1">
    <location>
        <begin position="85"/>
        <end position="106"/>
    </location>
</feature>